<evidence type="ECO:0000256" key="5">
    <source>
        <dbReference type="ARBA" id="ARBA00044883"/>
    </source>
</evidence>
<keyword evidence="3" id="KW-0596">Phosphopantetheine</keyword>
<dbReference type="FunFam" id="1.10.1200.10:FF:000005">
    <property type="entry name" value="Nonribosomal peptide synthetase 1"/>
    <property type="match status" value="1"/>
</dbReference>
<accession>A0AAV3YRP6</accession>
<proteinExistence type="predicted"/>
<dbReference type="SUPFAM" id="SSF51735">
    <property type="entry name" value="NAD(P)-binding Rossmann-fold domains"/>
    <property type="match status" value="1"/>
</dbReference>
<dbReference type="PANTHER" id="PTHR44845:SF6">
    <property type="entry name" value="BETA-ALANINE-ACTIVATING ENZYME"/>
    <property type="match status" value="1"/>
</dbReference>
<dbReference type="SUPFAM" id="SSF47336">
    <property type="entry name" value="ACP-like"/>
    <property type="match status" value="1"/>
</dbReference>
<evidence type="ECO:0000256" key="4">
    <source>
        <dbReference type="ARBA" id="ARBA00022553"/>
    </source>
</evidence>
<dbReference type="InterPro" id="IPR013120">
    <property type="entry name" value="FAR_NAD-bd"/>
</dbReference>
<dbReference type="InterPro" id="IPR006162">
    <property type="entry name" value="Ppantetheine_attach_site"/>
</dbReference>
<dbReference type="Pfam" id="PF13193">
    <property type="entry name" value="AMP-binding_C"/>
    <property type="match status" value="1"/>
</dbReference>
<evidence type="ECO:0000313" key="8">
    <source>
        <dbReference type="Proteomes" id="UP000735302"/>
    </source>
</evidence>
<organism evidence="7 8">
    <name type="scientific">Plakobranchus ocellatus</name>
    <dbReference type="NCBI Taxonomy" id="259542"/>
    <lineage>
        <taxon>Eukaryota</taxon>
        <taxon>Metazoa</taxon>
        <taxon>Spiralia</taxon>
        <taxon>Lophotrochozoa</taxon>
        <taxon>Mollusca</taxon>
        <taxon>Gastropoda</taxon>
        <taxon>Heterobranchia</taxon>
        <taxon>Euthyneura</taxon>
        <taxon>Panpulmonata</taxon>
        <taxon>Sacoglossa</taxon>
        <taxon>Placobranchoidea</taxon>
        <taxon>Plakobranchidae</taxon>
        <taxon>Plakobranchus</taxon>
    </lineage>
</organism>
<dbReference type="PROSITE" id="PS50075">
    <property type="entry name" value="CARRIER"/>
    <property type="match status" value="1"/>
</dbReference>
<dbReference type="InterPro" id="IPR036736">
    <property type="entry name" value="ACP-like_sf"/>
</dbReference>
<comment type="caution">
    <text evidence="7">The sequence shown here is derived from an EMBL/GenBank/DDBJ whole genome shotgun (WGS) entry which is preliminary data.</text>
</comment>
<dbReference type="Pfam" id="PF00501">
    <property type="entry name" value="AMP-binding"/>
    <property type="match status" value="1"/>
</dbReference>
<comment type="catalytic activity">
    <reaction evidence="5">
        <text>acetyl-CoA + n malonyl-CoA + 2n NADPH + 2n H(+) = a long-chain fatty acid + (n+1) CoA + n CO2 + 2n NADP(+).</text>
        <dbReference type="EC" id="2.3.1.85"/>
    </reaction>
</comment>
<dbReference type="InterPro" id="IPR009081">
    <property type="entry name" value="PP-bd_ACP"/>
</dbReference>
<evidence type="ECO:0000256" key="2">
    <source>
        <dbReference type="ARBA" id="ARBA00018769"/>
    </source>
</evidence>
<dbReference type="Gene3D" id="3.30.300.30">
    <property type="match status" value="1"/>
</dbReference>
<gene>
    <name evidence="7" type="ORF">PoB_001152300</name>
</gene>
<evidence type="ECO:0000313" key="7">
    <source>
        <dbReference type="EMBL" id="GFN85017.1"/>
    </source>
</evidence>
<dbReference type="Pfam" id="PF07993">
    <property type="entry name" value="NAD_binding_4"/>
    <property type="match status" value="2"/>
</dbReference>
<dbReference type="InterPro" id="IPR045851">
    <property type="entry name" value="AMP-bd_C_sf"/>
</dbReference>
<dbReference type="SUPFAM" id="SSF56801">
    <property type="entry name" value="Acetyl-CoA synthetase-like"/>
    <property type="match status" value="1"/>
</dbReference>
<dbReference type="PROSITE" id="PS00012">
    <property type="entry name" value="PHOSPHOPANTETHEINE"/>
    <property type="match status" value="1"/>
</dbReference>
<dbReference type="InterPro" id="IPR042099">
    <property type="entry name" value="ANL_N_sf"/>
</dbReference>
<dbReference type="EC" id="2.3.1.85" evidence="1"/>
<name>A0AAV3YRP6_9GAST</name>
<dbReference type="InterPro" id="IPR025110">
    <property type="entry name" value="AMP-bd_C"/>
</dbReference>
<dbReference type="Gene3D" id="3.40.50.720">
    <property type="entry name" value="NAD(P)-binding Rossmann-like Domain"/>
    <property type="match status" value="2"/>
</dbReference>
<sequence length="666" mass="75751">MCAHRGPVFSYHDRFINYPYIHEVPKLTLPGGTPEDFQPYIGEEREGINVFFTWEMLRPLLRNVTLYVIPNHTIYDPPRLCKYLAEHRITRMQVTPSLMETVINTQPKEHLQESFRTLRHIWFSGEVVTTSLLEHCVTWLPWIRFINMYSVSETHDLTTEDLTEYYNNSKETLMSRKFCPVGQVMKGVEIIIMDKDQNPQPVGKSGEIYVSGPGLAIGYVNRPEVQKYRFIEGTNRNGEKTRLYRSGDWGYMLSDGTLEVCGRVDTMVKIRGYSIEIQAVEACLLSLPMVKSCVVIVCGEEGQDKFLVTYIVSSRATGKKEVREELKKRLPSFMIPSYFVFVQSIPCVAATGKLDKKALPPYDCQLMDGVGDEGRPSTAIEIALAEMWMDVLRLRAIDTQESFFDLGGHSLLAAELLEQARAKFEIDLAVRDLYQYPTVSGLAMLIESRLGNTEAGVTEAQPQRLDLHTEVEKHNHTVPNLDTQLRAFWRTFQHGHHFNRGRVLLTGSTGFLGAFILRELLLQTKLVVYCLTREKPGESMVDRIKAALVKFGIISSDENQNTPEQSQVLEALEARLIALRGIAWLKCDWNSKCDSICRDREDQGFELYKDCREDADVTQFPHKLNSGYAQSKWVAEQLVSKARNKGLPVTIIRPGNVSNSETVVGE</sequence>
<reference evidence="7 8" key="1">
    <citation type="journal article" date="2021" name="Elife">
        <title>Chloroplast acquisition without the gene transfer in kleptoplastic sea slugs, Plakobranchus ocellatus.</title>
        <authorList>
            <person name="Maeda T."/>
            <person name="Takahashi S."/>
            <person name="Yoshida T."/>
            <person name="Shimamura S."/>
            <person name="Takaki Y."/>
            <person name="Nagai Y."/>
            <person name="Toyoda A."/>
            <person name="Suzuki Y."/>
            <person name="Arimoto A."/>
            <person name="Ishii H."/>
            <person name="Satoh N."/>
            <person name="Nishiyama T."/>
            <person name="Hasebe M."/>
            <person name="Maruyama T."/>
            <person name="Minagawa J."/>
            <person name="Obokata J."/>
            <person name="Shigenobu S."/>
        </authorList>
    </citation>
    <scope>NUCLEOTIDE SEQUENCE [LARGE SCALE GENOMIC DNA]</scope>
</reference>
<dbReference type="Pfam" id="PF00550">
    <property type="entry name" value="PP-binding"/>
    <property type="match status" value="1"/>
</dbReference>
<dbReference type="InterPro" id="IPR000873">
    <property type="entry name" value="AMP-dep_synth/lig_dom"/>
</dbReference>
<dbReference type="PANTHER" id="PTHR44845">
    <property type="entry name" value="CARRIER DOMAIN-CONTAINING PROTEIN"/>
    <property type="match status" value="1"/>
</dbReference>
<dbReference type="InterPro" id="IPR020806">
    <property type="entry name" value="PKS_PP-bd"/>
</dbReference>
<evidence type="ECO:0000256" key="3">
    <source>
        <dbReference type="ARBA" id="ARBA00022450"/>
    </source>
</evidence>
<evidence type="ECO:0000259" key="6">
    <source>
        <dbReference type="PROSITE" id="PS50075"/>
    </source>
</evidence>
<dbReference type="InterPro" id="IPR036291">
    <property type="entry name" value="NAD(P)-bd_dom_sf"/>
</dbReference>
<feature type="domain" description="Carrier" evidence="6">
    <location>
        <begin position="375"/>
        <end position="450"/>
    </location>
</feature>
<keyword evidence="4" id="KW-0597">Phosphoprotein</keyword>
<dbReference type="EMBL" id="BLXT01001350">
    <property type="protein sequence ID" value="GFN85017.1"/>
    <property type="molecule type" value="Genomic_DNA"/>
</dbReference>
<dbReference type="Proteomes" id="UP000735302">
    <property type="component" value="Unassembled WGS sequence"/>
</dbReference>
<dbReference type="AlphaFoldDB" id="A0AAV3YRP6"/>
<protein>
    <recommendedName>
        <fullName evidence="2">Fatty acid synthase</fullName>
        <ecNumber evidence="1">2.3.1.85</ecNumber>
    </recommendedName>
</protein>
<dbReference type="GO" id="GO:0004312">
    <property type="term" value="F:fatty acid synthase activity"/>
    <property type="evidence" value="ECO:0007669"/>
    <property type="project" value="UniProtKB-EC"/>
</dbReference>
<dbReference type="Gene3D" id="1.10.1200.10">
    <property type="entry name" value="ACP-like"/>
    <property type="match status" value="1"/>
</dbReference>
<evidence type="ECO:0000256" key="1">
    <source>
        <dbReference type="ARBA" id="ARBA00012873"/>
    </source>
</evidence>
<keyword evidence="8" id="KW-1185">Reference proteome</keyword>
<dbReference type="GO" id="GO:0031177">
    <property type="term" value="F:phosphopantetheine binding"/>
    <property type="evidence" value="ECO:0007669"/>
    <property type="project" value="InterPro"/>
</dbReference>
<dbReference type="SMART" id="SM00823">
    <property type="entry name" value="PKS_PP"/>
    <property type="match status" value="1"/>
</dbReference>
<dbReference type="Gene3D" id="3.40.50.12780">
    <property type="entry name" value="N-terminal domain of ligase-like"/>
    <property type="match status" value="1"/>
</dbReference>